<evidence type="ECO:0008006" key="3">
    <source>
        <dbReference type="Google" id="ProtNLM"/>
    </source>
</evidence>
<dbReference type="InterPro" id="IPR007420">
    <property type="entry name" value="DUF465"/>
</dbReference>
<sequence>MAELLEENLGAEIERLVAEHRRYSQRLEELMGKPYLSAEEQMEEVRMKKLKLHAKDLISALEHRAAAVA</sequence>
<organism evidence="2">
    <name type="scientific">mine drainage metagenome</name>
    <dbReference type="NCBI Taxonomy" id="410659"/>
    <lineage>
        <taxon>unclassified sequences</taxon>
        <taxon>metagenomes</taxon>
        <taxon>ecological metagenomes</taxon>
    </lineage>
</organism>
<feature type="coiled-coil region" evidence="1">
    <location>
        <begin position="6"/>
        <end position="33"/>
    </location>
</feature>
<comment type="caution">
    <text evidence="2">The sequence shown here is derived from an EMBL/GenBank/DDBJ whole genome shotgun (WGS) entry which is preliminary data.</text>
</comment>
<dbReference type="Pfam" id="PF04325">
    <property type="entry name" value="DUF465"/>
    <property type="match status" value="1"/>
</dbReference>
<gene>
    <name evidence="2" type="ORF">CARN6_1523</name>
</gene>
<protein>
    <recommendedName>
        <fullName evidence="3">DUF465 domain-containing protein</fullName>
    </recommendedName>
</protein>
<dbReference type="Gene3D" id="6.10.280.50">
    <property type="match status" value="1"/>
</dbReference>
<accession>E6QLH2</accession>
<evidence type="ECO:0000256" key="1">
    <source>
        <dbReference type="SAM" id="Coils"/>
    </source>
</evidence>
<keyword evidence="1" id="KW-0175">Coiled coil</keyword>
<dbReference type="InterPro" id="IPR038444">
    <property type="entry name" value="DUF465_sf"/>
</dbReference>
<proteinExistence type="predicted"/>
<reference evidence="2" key="1">
    <citation type="submission" date="2009-10" db="EMBL/GenBank/DDBJ databases">
        <title>Diversity of trophic interactions inside an arsenic-rich microbial ecosystem.</title>
        <authorList>
            <person name="Bertin P.N."/>
            <person name="Heinrich-Salmeron A."/>
            <person name="Pelletier E."/>
            <person name="Goulhen-Chollet F."/>
            <person name="Arsene-Ploetze F."/>
            <person name="Gallien S."/>
            <person name="Calteau A."/>
            <person name="Vallenet D."/>
            <person name="Casiot C."/>
            <person name="Chane-Woon-Ming B."/>
            <person name="Giloteaux L."/>
            <person name="Barakat M."/>
            <person name="Bonnefoy V."/>
            <person name="Bruneel O."/>
            <person name="Chandler M."/>
            <person name="Cleiss J."/>
            <person name="Duran R."/>
            <person name="Elbaz-Poulichet F."/>
            <person name="Fonknechten N."/>
            <person name="Lauga B."/>
            <person name="Mornico D."/>
            <person name="Ortet P."/>
            <person name="Schaeffer C."/>
            <person name="Siguier P."/>
            <person name="Alexander Thil Smith A."/>
            <person name="Van Dorsselaer A."/>
            <person name="Weissenbach J."/>
            <person name="Medigue C."/>
            <person name="Le Paslier D."/>
        </authorList>
    </citation>
    <scope>NUCLEOTIDE SEQUENCE</scope>
</reference>
<evidence type="ECO:0000313" key="2">
    <source>
        <dbReference type="EMBL" id="CBI08092.1"/>
    </source>
</evidence>
<dbReference type="AlphaFoldDB" id="E6QLH2"/>
<dbReference type="EMBL" id="CABQ01000183">
    <property type="protein sequence ID" value="CBI08092.1"/>
    <property type="molecule type" value="Genomic_DNA"/>
</dbReference>
<name>E6QLH2_9ZZZZ</name>